<organism evidence="2 3">
    <name type="scientific">Mesorhizobium captivum</name>
    <dbReference type="NCBI Taxonomy" id="3072319"/>
    <lineage>
        <taxon>Bacteria</taxon>
        <taxon>Pseudomonadati</taxon>
        <taxon>Pseudomonadota</taxon>
        <taxon>Alphaproteobacteria</taxon>
        <taxon>Hyphomicrobiales</taxon>
        <taxon>Phyllobacteriaceae</taxon>
        <taxon>Mesorhizobium</taxon>
    </lineage>
</organism>
<dbReference type="EMBL" id="JAVIJC010000046">
    <property type="protein sequence ID" value="MDX8495897.1"/>
    <property type="molecule type" value="Genomic_DNA"/>
</dbReference>
<evidence type="ECO:0000259" key="1">
    <source>
        <dbReference type="Pfam" id="PF13550"/>
    </source>
</evidence>
<dbReference type="Pfam" id="PF13550">
    <property type="entry name" value="Phage-tail_3"/>
    <property type="match status" value="1"/>
</dbReference>
<comment type="caution">
    <text evidence="2">The sequence shown here is derived from an EMBL/GenBank/DDBJ whole genome shotgun (WGS) entry which is preliminary data.</text>
</comment>
<sequence>MGFLVPLFSTVLGAVGLGGVASWLGGSTILAGLARFGLGLAAKYLIGQLTQPKQQAQTSQLDTAYGEDLARSVVMGKVGTAGHLVYRNAYGSGNRKIQDVYILSNFLINGITRVRYKGEWKTIGGTEDATKGFQIQDIDSKIWVKLYKGTMTQTADAGLIAQSNPAGRWTTNHRGAGVAYAVVTQELNREHLQQPWPAFFEIEGAPLYDWRKDSTVGGSGSHRWNNQTTWEFTENPVLMAYALERGIFNGTEMMVGKGVTTSRLPIAQWTIAANICDEIVGTGKRYTAGLIPAAGSGVTHDQNIQPLLEACASTWVEDATGEYPIVGAAQSTVLTFTDDDIMVDEPFRFSVKRTKSELINTLSGTYFEPDNFYEQTPFAVRIDSVALAEDGERLAVSIPYDAVNRSEVADRLVDIQFKASRYQANGEICIHPRFLADAQVGRWVEWDSAAFGTRTFQITEKRLGPFGEKATRNIYLTLQEVGEGIFDGTDYVTVPIDASSPGEPDYAVSAANFGAVGIQLKVDGSTERKTGIRFFWDAFDDVTVTAVDVEYRPEAAGVTVSIANPAVITWPSHGLVANDLLYLATTGSLPSGLTADSPLYVKTVLTSGTFTVSLAPGGTAIATSGAQSGIHSAYRDSIVKRAELPVQVLTVSEGVLPSKTYEYRHRIITTPPRATFFTAWSSVSTPEDVFDVSVGLAQQQEDVINFLKSLSAGLQQARDKLAQLASSALEAAGRQVQDQAVAVRFQNATASALTELDASITEINGELVAQASALTAVQASVGLISADGLFQITATAGSGDVVSRMIAQVRATTGSAWVDAGWVMEAGFTGGNPAAPFSNFIINAAKFVVTDGVNEHYPMTFEAGVLKLLIANIGTVTAGLLQNPAGSMKVDLNNSFIQIAVP</sequence>
<evidence type="ECO:0000313" key="2">
    <source>
        <dbReference type="EMBL" id="MDX8495897.1"/>
    </source>
</evidence>
<keyword evidence="3" id="KW-1185">Reference proteome</keyword>
<dbReference type="Proteomes" id="UP001271249">
    <property type="component" value="Unassembled WGS sequence"/>
</dbReference>
<feature type="domain" description="Tip attachment protein J" evidence="1">
    <location>
        <begin position="302"/>
        <end position="426"/>
    </location>
</feature>
<proteinExistence type="predicted"/>
<dbReference type="RefSeq" id="WP_320229603.1">
    <property type="nucleotide sequence ID" value="NZ_JAVIJC010000046.1"/>
</dbReference>
<gene>
    <name evidence="2" type="ORF">RFN29_30600</name>
</gene>
<dbReference type="InterPro" id="IPR032876">
    <property type="entry name" value="J_dom"/>
</dbReference>
<reference evidence="2 3" key="1">
    <citation type="submission" date="2023-08" db="EMBL/GenBank/DDBJ databases">
        <title>Implementing the SeqCode for naming new Mesorhizobium species isolated from Vachellia karroo root nodules.</title>
        <authorList>
            <person name="Van Lill M."/>
        </authorList>
    </citation>
    <scope>NUCLEOTIDE SEQUENCE [LARGE SCALE GENOMIC DNA]</scope>
    <source>
        <strain evidence="2 3">VK22B</strain>
    </source>
</reference>
<protein>
    <submittedName>
        <fullName evidence="2">Phage tail protein</fullName>
    </submittedName>
</protein>
<evidence type="ECO:0000313" key="3">
    <source>
        <dbReference type="Proteomes" id="UP001271249"/>
    </source>
</evidence>
<accession>A0ABU4Z9G2</accession>
<name>A0ABU4Z9G2_9HYPH</name>